<comment type="similarity">
    <text evidence="1">Belongs to the peptidase S13 family.</text>
</comment>
<dbReference type="GO" id="GO:0009002">
    <property type="term" value="F:serine-type D-Ala-D-Ala carboxypeptidase activity"/>
    <property type="evidence" value="ECO:0007669"/>
    <property type="project" value="UniProtKB-EC"/>
</dbReference>
<comment type="caution">
    <text evidence="3">The sequence shown here is derived from an EMBL/GenBank/DDBJ whole genome shotgun (WGS) entry which is preliminary data.</text>
</comment>
<dbReference type="PANTHER" id="PTHR30023">
    <property type="entry name" value="D-ALANYL-D-ALANINE CARBOXYPEPTIDASE"/>
    <property type="match status" value="1"/>
</dbReference>
<proteinExistence type="inferred from homology"/>
<dbReference type="Pfam" id="PF02113">
    <property type="entry name" value="Peptidase_S13"/>
    <property type="match status" value="1"/>
</dbReference>
<evidence type="ECO:0000313" key="3">
    <source>
        <dbReference type="EMBL" id="MET6999141.1"/>
    </source>
</evidence>
<dbReference type="EMBL" id="JBEXAC010000002">
    <property type="protein sequence ID" value="MET6999141.1"/>
    <property type="molecule type" value="Genomic_DNA"/>
</dbReference>
<reference evidence="3 4" key="1">
    <citation type="submission" date="2024-06" db="EMBL/GenBank/DDBJ databases">
        <title>Chitinophaga defluvii sp. nov., isolated from municipal sewage.</title>
        <authorList>
            <person name="Zhang L."/>
        </authorList>
    </citation>
    <scope>NUCLEOTIDE SEQUENCE [LARGE SCALE GENOMIC DNA]</scope>
    <source>
        <strain evidence="3 4">H8</strain>
    </source>
</reference>
<organism evidence="3 4">
    <name type="scientific">Chitinophaga defluvii</name>
    <dbReference type="NCBI Taxonomy" id="3163343"/>
    <lineage>
        <taxon>Bacteria</taxon>
        <taxon>Pseudomonadati</taxon>
        <taxon>Bacteroidota</taxon>
        <taxon>Chitinophagia</taxon>
        <taxon>Chitinophagales</taxon>
        <taxon>Chitinophagaceae</taxon>
        <taxon>Chitinophaga</taxon>
    </lineage>
</organism>
<evidence type="ECO:0000313" key="4">
    <source>
        <dbReference type="Proteomes" id="UP001549749"/>
    </source>
</evidence>
<protein>
    <submittedName>
        <fullName evidence="3">D-alanyl-D-alanine carboxypeptidase</fullName>
        <ecNumber evidence="3">3.4.16.4</ecNumber>
    </submittedName>
</protein>
<sequence>MKGRLFFTLLLFTGISQQGWSQSAALRKWVTAELLQKAPLQQAHTGICIFEPATGKYIFQYQDDKFFTPASNTKIFSLYAGLQLLGDSLPALRYYETDTALFVKGMGDPAFLHPDFIDQRAFRMLTETCKRIYLIPAVNLNQRYGPGWAWSDYADYYQPELNEWPMYGNVVRIYHQGDSNHITPAFFKRLGVFNVGVNDALSSPLTTREERQNIFSLQYATKDKSSTSREVPFITGTLENVRQLLEDTLHKQVFIAAANTAIPDQPFNTLHSIPADSLFIPMMHRSDNFFAEQILMMCAARKWDTISTNKTIEYVLQDLLPDLPHPPQWADGSGLSRYNLFTPRDFVKVLTNMQAAFPQERLWAIFPTGGKGTLQGYYPEQFIHAKTGTLNGCVALSGYLTTKKGKSLVFSVLVNQHYDTSSSVRRAIEKLLTRVWETN</sequence>
<dbReference type="InterPro" id="IPR000667">
    <property type="entry name" value="Peptidase_S13"/>
</dbReference>
<keyword evidence="2 3" id="KW-0378">Hydrolase</keyword>
<keyword evidence="3" id="KW-0645">Protease</keyword>
<dbReference type="InterPro" id="IPR012338">
    <property type="entry name" value="Beta-lactam/transpept-like"/>
</dbReference>
<keyword evidence="3" id="KW-0121">Carboxypeptidase</keyword>
<dbReference type="PANTHER" id="PTHR30023:SF0">
    <property type="entry name" value="PENICILLIN-SENSITIVE CARBOXYPEPTIDASE A"/>
    <property type="match status" value="1"/>
</dbReference>
<keyword evidence="4" id="KW-1185">Reference proteome</keyword>
<name>A0ABV2T815_9BACT</name>
<evidence type="ECO:0000256" key="2">
    <source>
        <dbReference type="ARBA" id="ARBA00022801"/>
    </source>
</evidence>
<evidence type="ECO:0000256" key="1">
    <source>
        <dbReference type="ARBA" id="ARBA00006096"/>
    </source>
</evidence>
<dbReference type="Proteomes" id="UP001549749">
    <property type="component" value="Unassembled WGS sequence"/>
</dbReference>
<dbReference type="PRINTS" id="PR00922">
    <property type="entry name" value="DADACBPTASE3"/>
</dbReference>
<dbReference type="EC" id="3.4.16.4" evidence="3"/>
<dbReference type="SUPFAM" id="SSF56601">
    <property type="entry name" value="beta-lactamase/transpeptidase-like"/>
    <property type="match status" value="1"/>
</dbReference>
<gene>
    <name evidence="3" type="ORF">ABR189_17265</name>
</gene>
<dbReference type="Gene3D" id="3.40.710.10">
    <property type="entry name" value="DD-peptidase/beta-lactamase superfamily"/>
    <property type="match status" value="2"/>
</dbReference>
<accession>A0ABV2T815</accession>
<dbReference type="RefSeq" id="WP_354661709.1">
    <property type="nucleotide sequence ID" value="NZ_JBEXAC010000002.1"/>
</dbReference>